<evidence type="ECO:0000313" key="1">
    <source>
        <dbReference type="EMBL" id="KLN61116.1"/>
    </source>
</evidence>
<sequence>MAEDDIKEKVLNDLRSLRGKLDPEILREVELRMNGQVPYDKESARKTVELFLHARHDQGAFAEKVLKALKVKDQEKDGK</sequence>
<dbReference type="STRING" id="1489064.WH96_08070"/>
<name>A0A0H2MFX0_9PROT</name>
<gene>
    <name evidence="1" type="ORF">WH96_08070</name>
</gene>
<dbReference type="EMBL" id="LAQL01000005">
    <property type="protein sequence ID" value="KLN61116.1"/>
    <property type="molecule type" value="Genomic_DNA"/>
</dbReference>
<comment type="caution">
    <text evidence="1">The sequence shown here is derived from an EMBL/GenBank/DDBJ whole genome shotgun (WGS) entry which is preliminary data.</text>
</comment>
<protein>
    <submittedName>
        <fullName evidence="1">Uncharacterized protein</fullName>
    </submittedName>
</protein>
<dbReference type="RefSeq" id="WP_047763665.1">
    <property type="nucleotide sequence ID" value="NZ_LAQL01000005.1"/>
</dbReference>
<proteinExistence type="predicted"/>
<keyword evidence="2" id="KW-1185">Reference proteome</keyword>
<dbReference type="OrthoDB" id="8480153at2"/>
<organism evidence="1 2">
    <name type="scientific">Kiloniella spongiae</name>
    <dbReference type="NCBI Taxonomy" id="1489064"/>
    <lineage>
        <taxon>Bacteria</taxon>
        <taxon>Pseudomonadati</taxon>
        <taxon>Pseudomonadota</taxon>
        <taxon>Alphaproteobacteria</taxon>
        <taxon>Rhodospirillales</taxon>
        <taxon>Kiloniellaceae</taxon>
        <taxon>Kiloniella</taxon>
    </lineage>
</organism>
<dbReference type="Proteomes" id="UP000035444">
    <property type="component" value="Unassembled WGS sequence"/>
</dbReference>
<evidence type="ECO:0000313" key="2">
    <source>
        <dbReference type="Proteomes" id="UP000035444"/>
    </source>
</evidence>
<accession>A0A0H2MFX0</accession>
<reference evidence="1 2" key="1">
    <citation type="submission" date="2015-03" db="EMBL/GenBank/DDBJ databases">
        <title>Genome Sequence of Kiloniella spongiae MEBiC09566, isolated from a marine sponge.</title>
        <authorList>
            <person name="Shao Z."/>
            <person name="Wang L."/>
            <person name="Li X."/>
        </authorList>
    </citation>
    <scope>NUCLEOTIDE SEQUENCE [LARGE SCALE GENOMIC DNA]</scope>
    <source>
        <strain evidence="1 2">MEBiC09566</strain>
    </source>
</reference>
<dbReference type="AlphaFoldDB" id="A0A0H2MFX0"/>